<dbReference type="AlphaFoldDB" id="A0A9J6DP01"/>
<comment type="caution">
    <text evidence="2">The sequence shown here is derived from an EMBL/GenBank/DDBJ whole genome shotgun (WGS) entry which is preliminary data.</text>
</comment>
<organism evidence="2 3">
    <name type="scientific">Rhipicephalus microplus</name>
    <name type="common">Cattle tick</name>
    <name type="synonym">Boophilus microplus</name>
    <dbReference type="NCBI Taxonomy" id="6941"/>
    <lineage>
        <taxon>Eukaryota</taxon>
        <taxon>Metazoa</taxon>
        <taxon>Ecdysozoa</taxon>
        <taxon>Arthropoda</taxon>
        <taxon>Chelicerata</taxon>
        <taxon>Arachnida</taxon>
        <taxon>Acari</taxon>
        <taxon>Parasitiformes</taxon>
        <taxon>Ixodida</taxon>
        <taxon>Ixodoidea</taxon>
        <taxon>Ixodidae</taxon>
        <taxon>Rhipicephalinae</taxon>
        <taxon>Rhipicephalus</taxon>
        <taxon>Boophilus</taxon>
    </lineage>
</organism>
<keyword evidence="3" id="KW-1185">Reference proteome</keyword>
<feature type="region of interest" description="Disordered" evidence="1">
    <location>
        <begin position="38"/>
        <end position="99"/>
    </location>
</feature>
<dbReference type="EMBL" id="JABSTU010000008">
    <property type="protein sequence ID" value="KAH8023788.1"/>
    <property type="molecule type" value="Genomic_DNA"/>
</dbReference>
<name>A0A9J6DP01_RHIMP</name>
<dbReference type="VEuPathDB" id="VectorBase:LOC119179115"/>
<feature type="region of interest" description="Disordered" evidence="1">
    <location>
        <begin position="147"/>
        <end position="226"/>
    </location>
</feature>
<evidence type="ECO:0000313" key="2">
    <source>
        <dbReference type="EMBL" id="KAH8023788.1"/>
    </source>
</evidence>
<reference evidence="2" key="2">
    <citation type="submission" date="2021-09" db="EMBL/GenBank/DDBJ databases">
        <authorList>
            <person name="Jia N."/>
            <person name="Wang J."/>
            <person name="Shi W."/>
            <person name="Du L."/>
            <person name="Sun Y."/>
            <person name="Zhan W."/>
            <person name="Jiang J."/>
            <person name="Wang Q."/>
            <person name="Zhang B."/>
            <person name="Ji P."/>
            <person name="Sakyi L.B."/>
            <person name="Cui X."/>
            <person name="Yuan T."/>
            <person name="Jiang B."/>
            <person name="Yang W."/>
            <person name="Lam T.T.-Y."/>
            <person name="Chang Q."/>
            <person name="Ding S."/>
            <person name="Wang X."/>
            <person name="Zhu J."/>
            <person name="Ruan X."/>
            <person name="Zhao L."/>
            <person name="Wei J."/>
            <person name="Que T."/>
            <person name="Du C."/>
            <person name="Cheng J."/>
            <person name="Dai P."/>
            <person name="Han X."/>
            <person name="Huang E."/>
            <person name="Gao Y."/>
            <person name="Liu J."/>
            <person name="Shao H."/>
            <person name="Ye R."/>
            <person name="Li L."/>
            <person name="Wei W."/>
            <person name="Wang X."/>
            <person name="Wang C."/>
            <person name="Huo Q."/>
            <person name="Li W."/>
            <person name="Guo W."/>
            <person name="Chen H."/>
            <person name="Chen S."/>
            <person name="Zhou L."/>
            <person name="Zhou L."/>
            <person name="Ni X."/>
            <person name="Tian J."/>
            <person name="Zhou Y."/>
            <person name="Sheng Y."/>
            <person name="Liu T."/>
            <person name="Pan Y."/>
            <person name="Xia L."/>
            <person name="Li J."/>
            <person name="Zhao F."/>
            <person name="Cao W."/>
        </authorList>
    </citation>
    <scope>NUCLEOTIDE SEQUENCE</scope>
    <source>
        <strain evidence="2">Rmic-2018</strain>
        <tissue evidence="2">Larvae</tissue>
    </source>
</reference>
<evidence type="ECO:0000256" key="1">
    <source>
        <dbReference type="SAM" id="MobiDB-lite"/>
    </source>
</evidence>
<sequence length="226" mass="24390">MRMLLSNRNTPSAQSALQVLDTLSLVLAALRRNVSKAPKPYVRLPRHPKASATGDDHSSRRPSDEDEVMNASEQQDNPVFRGPEEVCDGPSTTPNADYECVTPKKARTDNQEDYSDPTIVDSAEMNCDVEAEDRPFTTVTYKARFGTSGRDRMGDAASPPPGAAVLSSVDGSLAHPPGTKGPASRRTSRNSVDYAASRRASCGVLAPPADSQSEASSRADRHRLRH</sequence>
<evidence type="ECO:0000313" key="3">
    <source>
        <dbReference type="Proteomes" id="UP000821866"/>
    </source>
</evidence>
<gene>
    <name evidence="2" type="ORF">HPB51_016842</name>
</gene>
<dbReference type="Proteomes" id="UP000821866">
    <property type="component" value="Chromosome 6"/>
</dbReference>
<protein>
    <submittedName>
        <fullName evidence="2">Uncharacterized protein</fullName>
    </submittedName>
</protein>
<proteinExistence type="predicted"/>
<reference evidence="2" key="1">
    <citation type="journal article" date="2020" name="Cell">
        <title>Large-Scale Comparative Analyses of Tick Genomes Elucidate Their Genetic Diversity and Vector Capacities.</title>
        <authorList>
            <consortium name="Tick Genome and Microbiome Consortium (TIGMIC)"/>
            <person name="Jia N."/>
            <person name="Wang J."/>
            <person name="Shi W."/>
            <person name="Du L."/>
            <person name="Sun Y."/>
            <person name="Zhan W."/>
            <person name="Jiang J.F."/>
            <person name="Wang Q."/>
            <person name="Zhang B."/>
            <person name="Ji P."/>
            <person name="Bell-Sakyi L."/>
            <person name="Cui X.M."/>
            <person name="Yuan T.T."/>
            <person name="Jiang B.G."/>
            <person name="Yang W.F."/>
            <person name="Lam T.T."/>
            <person name="Chang Q.C."/>
            <person name="Ding S.J."/>
            <person name="Wang X.J."/>
            <person name="Zhu J.G."/>
            <person name="Ruan X.D."/>
            <person name="Zhao L."/>
            <person name="Wei J.T."/>
            <person name="Ye R.Z."/>
            <person name="Que T.C."/>
            <person name="Du C.H."/>
            <person name="Zhou Y.H."/>
            <person name="Cheng J.X."/>
            <person name="Dai P.F."/>
            <person name="Guo W.B."/>
            <person name="Han X.H."/>
            <person name="Huang E.J."/>
            <person name="Li L.F."/>
            <person name="Wei W."/>
            <person name="Gao Y.C."/>
            <person name="Liu J.Z."/>
            <person name="Shao H.Z."/>
            <person name="Wang X."/>
            <person name="Wang C.C."/>
            <person name="Yang T.C."/>
            <person name="Huo Q.B."/>
            <person name="Li W."/>
            <person name="Chen H.Y."/>
            <person name="Chen S.E."/>
            <person name="Zhou L.G."/>
            <person name="Ni X.B."/>
            <person name="Tian J.H."/>
            <person name="Sheng Y."/>
            <person name="Liu T."/>
            <person name="Pan Y.S."/>
            <person name="Xia L.Y."/>
            <person name="Li J."/>
            <person name="Zhao F."/>
            <person name="Cao W.C."/>
        </authorList>
    </citation>
    <scope>NUCLEOTIDE SEQUENCE</scope>
    <source>
        <strain evidence="2">Rmic-2018</strain>
    </source>
</reference>
<dbReference type="VEuPathDB" id="VectorBase:LOC119172953"/>
<feature type="compositionally biased region" description="Basic and acidic residues" evidence="1">
    <location>
        <begin position="54"/>
        <end position="63"/>
    </location>
</feature>
<accession>A0A9J6DP01</accession>